<reference evidence="1 2" key="1">
    <citation type="submission" date="2020-08" db="EMBL/GenBank/DDBJ databases">
        <title>Genome public.</title>
        <authorList>
            <person name="Liu C."/>
            <person name="Sun Q."/>
        </authorList>
    </citation>
    <scope>NUCLEOTIDE SEQUENCE [LARGE SCALE GENOMIC DNA]</scope>
    <source>
        <strain evidence="1 2">NSJ-9</strain>
    </source>
</reference>
<dbReference type="Proteomes" id="UP000643810">
    <property type="component" value="Unassembled WGS sequence"/>
</dbReference>
<dbReference type="RefSeq" id="WP_118535579.1">
    <property type="nucleotide sequence ID" value="NZ_JACOPG010000004.1"/>
</dbReference>
<proteinExistence type="predicted"/>
<gene>
    <name evidence="1" type="ORF">H8R94_10545</name>
</gene>
<name>A0ABR7GIC3_9FIRM</name>
<accession>A0ABR7GIC3</accession>
<protein>
    <recommendedName>
        <fullName evidence="3">Stage III sporulation protein AB</fullName>
    </recommendedName>
</protein>
<dbReference type="Pfam" id="PF09548">
    <property type="entry name" value="Spore_III_AB"/>
    <property type="match status" value="1"/>
</dbReference>
<keyword evidence="2" id="KW-1185">Reference proteome</keyword>
<comment type="caution">
    <text evidence="1">The sequence shown here is derived from an EMBL/GenBank/DDBJ whole genome shotgun (WGS) entry which is preliminary data.</text>
</comment>
<evidence type="ECO:0008006" key="3">
    <source>
        <dbReference type="Google" id="ProtNLM"/>
    </source>
</evidence>
<dbReference type="InterPro" id="IPR014198">
    <property type="entry name" value="Spore_III_AB"/>
</dbReference>
<evidence type="ECO:0000313" key="1">
    <source>
        <dbReference type="EMBL" id="MBC5687037.1"/>
    </source>
</evidence>
<organism evidence="1 2">
    <name type="scientific">Roseburia lenta</name>
    <dbReference type="NCBI Taxonomy" id="2763061"/>
    <lineage>
        <taxon>Bacteria</taxon>
        <taxon>Bacillati</taxon>
        <taxon>Bacillota</taxon>
        <taxon>Clostridia</taxon>
        <taxon>Lachnospirales</taxon>
        <taxon>Lachnospiraceae</taxon>
        <taxon>Roseburia</taxon>
    </lineage>
</organism>
<sequence length="171" mass="19669">MCKGIGIATFLLGGAGLLLQQWYNSRQRWYFLQEMQASLLRIRQAVAQRNLPMHAILRQESGHGIPVLSDYFAAVLREMQKHKKEDMEPTLWQEMTPDMRRLTKEEERRLFVQALCSLFSACLPGQAEEFGIYYDSFAKLLEKEQQTKKERGKVTAATTGMGLMLVLVLLL</sequence>
<dbReference type="EMBL" id="JACOPG010000004">
    <property type="protein sequence ID" value="MBC5687037.1"/>
    <property type="molecule type" value="Genomic_DNA"/>
</dbReference>
<evidence type="ECO:0000313" key="2">
    <source>
        <dbReference type="Proteomes" id="UP000643810"/>
    </source>
</evidence>